<dbReference type="EMBL" id="CP002355">
    <property type="protein sequence ID" value="ADR35040.1"/>
    <property type="molecule type" value="Genomic_DNA"/>
</dbReference>
<sequence>MEDCKLRKAILIQSRLSSSRFPKKMVQKLGDRTLVEYVYQRCLQSEIADQVIVITSTDTSDDELYNLCNEKNIPVCRGSLNDVLKRYIDCAVHAQATIVCRVCGDSPFVDMDAIDQGFKLFDSDKTLEYVSTENSLNGFMSEIIRVDVLQRIHSFQLNDSDKEHVTKYIRDNKEKFSTFLLNLDLCPIHLKNYTLTIDYENDLKIANFIINHLKCVSFKSSDIIEILNKIEG</sequence>
<reference evidence="1 2" key="1">
    <citation type="journal article" date="2012" name="Stand. Genomic Sci.">
        <title>Complete genome sequence of the sulfur compounds oxidizing chemolithoautotroph Sulfuricurvum kujiense type strain (YK-1(T)).</title>
        <authorList>
            <person name="Han C."/>
            <person name="Kotsyurbenko O."/>
            <person name="Chertkov O."/>
            <person name="Held B."/>
            <person name="Lapidus A."/>
            <person name="Nolan M."/>
            <person name="Lucas S."/>
            <person name="Hammon N."/>
            <person name="Deshpande S."/>
            <person name="Cheng J.F."/>
            <person name="Tapia R."/>
            <person name="Goodwin L.A."/>
            <person name="Pitluck S."/>
            <person name="Liolios K."/>
            <person name="Pagani I."/>
            <person name="Ivanova N."/>
            <person name="Mavromatis K."/>
            <person name="Mikhailova N."/>
            <person name="Pati A."/>
            <person name="Chen A."/>
            <person name="Palaniappan K."/>
            <person name="Land M."/>
            <person name="Hauser L."/>
            <person name="Chang Y.J."/>
            <person name="Jeffries C.D."/>
            <person name="Brambilla E.M."/>
            <person name="Rohde M."/>
            <person name="Spring S."/>
            <person name="Sikorski J."/>
            <person name="Goker M."/>
            <person name="Woyke T."/>
            <person name="Bristow J."/>
            <person name="Eisen J.A."/>
            <person name="Markowitz V."/>
            <person name="Hugenholtz P."/>
            <person name="Kyrpides N.C."/>
            <person name="Klenk H.P."/>
            <person name="Detter J.C."/>
        </authorList>
    </citation>
    <scope>NUCLEOTIDE SEQUENCE [LARGE SCALE GENOMIC DNA]</scope>
    <source>
        <strain evidence="2">ATCC BAA-921 / DSM 16994 / JCM 11577 / YK-1</strain>
    </source>
</reference>
<dbReference type="GO" id="GO:0005829">
    <property type="term" value="C:cytosol"/>
    <property type="evidence" value="ECO:0007669"/>
    <property type="project" value="TreeGrafter"/>
</dbReference>
<dbReference type="AlphaFoldDB" id="E4TY95"/>
<dbReference type="GO" id="GO:0016779">
    <property type="term" value="F:nucleotidyltransferase activity"/>
    <property type="evidence" value="ECO:0007669"/>
    <property type="project" value="UniProtKB-KW"/>
</dbReference>
<dbReference type="InterPro" id="IPR029044">
    <property type="entry name" value="Nucleotide-diphossugar_trans"/>
</dbReference>
<dbReference type="Pfam" id="PF02348">
    <property type="entry name" value="CTP_transf_3"/>
    <property type="match status" value="1"/>
</dbReference>
<keyword evidence="1" id="KW-0548">Nucleotidyltransferase</keyword>
<protein>
    <submittedName>
        <fullName evidence="1">Acylneuraminate cytidylyltransferase</fullName>
    </submittedName>
</protein>
<dbReference type="InterPro" id="IPR003329">
    <property type="entry name" value="Cytidylyl_trans"/>
</dbReference>
<evidence type="ECO:0000313" key="1">
    <source>
        <dbReference type="EMBL" id="ADR35040.1"/>
    </source>
</evidence>
<dbReference type="PANTHER" id="PTHR42866:SF1">
    <property type="entry name" value="SPORE COAT POLYSACCHARIDE BIOSYNTHESIS PROTEIN SPSF"/>
    <property type="match status" value="1"/>
</dbReference>
<dbReference type="STRING" id="709032.Sulku_2380"/>
<dbReference type="SUPFAM" id="SSF53448">
    <property type="entry name" value="Nucleotide-diphospho-sugar transferases"/>
    <property type="match status" value="1"/>
</dbReference>
<accession>E4TY95</accession>
<keyword evidence="1" id="KW-0808">Transferase</keyword>
<dbReference type="OrthoDB" id="9805604at2"/>
<name>E4TY95_SULKY</name>
<dbReference type="PANTHER" id="PTHR42866">
    <property type="entry name" value="3-DEOXY-MANNO-OCTULOSONATE CYTIDYLYLTRANSFERASE"/>
    <property type="match status" value="1"/>
</dbReference>
<gene>
    <name evidence="1" type="ordered locus">Sulku_2380</name>
</gene>
<keyword evidence="2" id="KW-1185">Reference proteome</keyword>
<evidence type="ECO:0000313" key="2">
    <source>
        <dbReference type="Proteomes" id="UP000008721"/>
    </source>
</evidence>
<dbReference type="Proteomes" id="UP000008721">
    <property type="component" value="Chromosome"/>
</dbReference>
<dbReference type="eggNOG" id="COG1861">
    <property type="taxonomic scope" value="Bacteria"/>
</dbReference>
<dbReference type="Gene3D" id="3.90.550.10">
    <property type="entry name" value="Spore Coat Polysaccharide Biosynthesis Protein SpsA, Chain A"/>
    <property type="match status" value="1"/>
</dbReference>
<dbReference type="KEGG" id="sku:Sulku_2380"/>
<organism evidence="1 2">
    <name type="scientific">Sulfuricurvum kujiense (strain ATCC BAA-921 / DSM 16994 / JCM 11577 / YK-1)</name>
    <dbReference type="NCBI Taxonomy" id="709032"/>
    <lineage>
        <taxon>Bacteria</taxon>
        <taxon>Pseudomonadati</taxon>
        <taxon>Campylobacterota</taxon>
        <taxon>Epsilonproteobacteria</taxon>
        <taxon>Campylobacterales</taxon>
        <taxon>Sulfurimonadaceae</taxon>
        <taxon>Sulfuricurvum</taxon>
    </lineage>
</organism>
<dbReference type="HOGENOM" id="CLU_072501_0_0_7"/>
<proteinExistence type="predicted"/>